<organism evidence="1 2">
    <name type="scientific">Pseudonocardia xinjiangensis</name>
    <dbReference type="NCBI Taxonomy" id="75289"/>
    <lineage>
        <taxon>Bacteria</taxon>
        <taxon>Bacillati</taxon>
        <taxon>Actinomycetota</taxon>
        <taxon>Actinomycetes</taxon>
        <taxon>Pseudonocardiales</taxon>
        <taxon>Pseudonocardiaceae</taxon>
        <taxon>Pseudonocardia</taxon>
    </lineage>
</organism>
<sequence>MFDALIDDQSAVARLRLRSRRDNGWLSPIVQLVDNAPVAEQFDLPAVDDLMVVLVTRGTTTIESRQGARWNRADYHPGRVEVTAPGRPAICAGAARTVS</sequence>
<comment type="caution">
    <text evidence="1">The sequence shown here is derived from an EMBL/GenBank/DDBJ whole genome shotgun (WGS) entry which is preliminary data.</text>
</comment>
<reference evidence="1 2" key="1">
    <citation type="submission" date="2020-04" db="EMBL/GenBank/DDBJ databases">
        <authorList>
            <person name="Klaysubun C."/>
            <person name="Duangmal K."/>
            <person name="Lipun K."/>
        </authorList>
    </citation>
    <scope>NUCLEOTIDE SEQUENCE [LARGE SCALE GENOMIC DNA]</scope>
    <source>
        <strain evidence="1 2">JCM 11839</strain>
    </source>
</reference>
<accession>A0ABX1R5U5</accession>
<protein>
    <submittedName>
        <fullName evidence="1">Uncharacterized protein</fullName>
    </submittedName>
</protein>
<keyword evidence="2" id="KW-1185">Reference proteome</keyword>
<dbReference type="Proteomes" id="UP001296706">
    <property type="component" value="Unassembled WGS sequence"/>
</dbReference>
<gene>
    <name evidence="1" type="ORF">HF577_01300</name>
</gene>
<evidence type="ECO:0000313" key="2">
    <source>
        <dbReference type="Proteomes" id="UP001296706"/>
    </source>
</evidence>
<proteinExistence type="predicted"/>
<name>A0ABX1R5U5_9PSEU</name>
<evidence type="ECO:0000313" key="1">
    <source>
        <dbReference type="EMBL" id="NMH75747.1"/>
    </source>
</evidence>
<dbReference type="EMBL" id="JAAXKY010000002">
    <property type="protein sequence ID" value="NMH75747.1"/>
    <property type="molecule type" value="Genomic_DNA"/>
</dbReference>
<dbReference type="RefSeq" id="WP_169393789.1">
    <property type="nucleotide sequence ID" value="NZ_BAAAJH010000038.1"/>
</dbReference>